<name>A0AA87YVM2_FICCA</name>
<reference evidence="2" key="1">
    <citation type="submission" date="2023-07" db="EMBL/GenBank/DDBJ databases">
        <title>draft genome sequence of fig (Ficus carica).</title>
        <authorList>
            <person name="Takahashi T."/>
            <person name="Nishimura K."/>
        </authorList>
    </citation>
    <scope>NUCLEOTIDE SEQUENCE</scope>
</reference>
<organism evidence="2 3">
    <name type="scientific">Ficus carica</name>
    <name type="common">Common fig</name>
    <dbReference type="NCBI Taxonomy" id="3494"/>
    <lineage>
        <taxon>Eukaryota</taxon>
        <taxon>Viridiplantae</taxon>
        <taxon>Streptophyta</taxon>
        <taxon>Embryophyta</taxon>
        <taxon>Tracheophyta</taxon>
        <taxon>Spermatophyta</taxon>
        <taxon>Magnoliopsida</taxon>
        <taxon>eudicotyledons</taxon>
        <taxon>Gunneridae</taxon>
        <taxon>Pentapetalae</taxon>
        <taxon>rosids</taxon>
        <taxon>fabids</taxon>
        <taxon>Rosales</taxon>
        <taxon>Moraceae</taxon>
        <taxon>Ficeae</taxon>
        <taxon>Ficus</taxon>
    </lineage>
</organism>
<dbReference type="EMBL" id="BTGU01005109">
    <property type="protein sequence ID" value="GMN20014.1"/>
    <property type="molecule type" value="Genomic_DNA"/>
</dbReference>
<evidence type="ECO:0000256" key="1">
    <source>
        <dbReference type="SAM" id="SignalP"/>
    </source>
</evidence>
<evidence type="ECO:0000313" key="3">
    <source>
        <dbReference type="Proteomes" id="UP001187192"/>
    </source>
</evidence>
<proteinExistence type="predicted"/>
<evidence type="ECO:0000313" key="2">
    <source>
        <dbReference type="EMBL" id="GMN20014.1"/>
    </source>
</evidence>
<accession>A0AA87YVM2</accession>
<feature type="signal peptide" evidence="1">
    <location>
        <begin position="1"/>
        <end position="23"/>
    </location>
</feature>
<dbReference type="AlphaFoldDB" id="A0AA87YVM2"/>
<keyword evidence="1" id="KW-0732">Signal</keyword>
<protein>
    <recommendedName>
        <fullName evidence="4">Secreted protein</fullName>
    </recommendedName>
</protein>
<comment type="caution">
    <text evidence="2">The sequence shown here is derived from an EMBL/GenBank/DDBJ whole genome shotgun (WGS) entry which is preliminary data.</text>
</comment>
<keyword evidence="3" id="KW-1185">Reference proteome</keyword>
<evidence type="ECO:0008006" key="4">
    <source>
        <dbReference type="Google" id="ProtNLM"/>
    </source>
</evidence>
<dbReference type="Proteomes" id="UP001187192">
    <property type="component" value="Unassembled WGS sequence"/>
</dbReference>
<feature type="chain" id="PRO_5041678526" description="Secreted protein" evidence="1">
    <location>
        <begin position="24"/>
        <end position="74"/>
    </location>
</feature>
<gene>
    <name evidence="2" type="ORF">TIFTF001_047026</name>
</gene>
<sequence>MLLVAAKCCWLLLSAGIASRSAATLSVGGCSVRWWRLQWAMTLGDGEWGLRRRPSSRDVASFAWSLTMVGGEQE</sequence>